<reference evidence="11 13" key="1">
    <citation type="submission" date="2018-08" db="EMBL/GenBank/DDBJ databases">
        <title>A genome reference for cultivated species of the human gut microbiota.</title>
        <authorList>
            <person name="Zou Y."/>
            <person name="Xue W."/>
            <person name="Luo G."/>
        </authorList>
    </citation>
    <scope>NUCLEOTIDE SEQUENCE [LARGE SCALE GENOMIC DNA]</scope>
    <source>
        <strain evidence="11 13">AF26-4BH</strain>
        <strain evidence="10">TF05-5AC</strain>
    </source>
</reference>
<sequence length="225" mass="25339">MAHRIYYIEDDAGIAEGVAFFLRRKGFEVITAATVAEGKQLLGKGLPSVVLVDWNLPDGSGEGLCRWIREKWPMLPVIFLTVRGDTRDIVNGFQKGADDYLVKPFELEVLYSRICALLRRAGQAGGSYLVCGPVSMDKNQMKVFLNKEEISLGSLEYQLLAALLEHKNHTLTRQKLLELLWDANGNFVNDNTLTVAMKRLREKLSNPACIKTVRGFGYRMEDVEE</sequence>
<dbReference type="SUPFAM" id="SSF52172">
    <property type="entry name" value="CheY-like"/>
    <property type="match status" value="1"/>
</dbReference>
<evidence type="ECO:0000256" key="4">
    <source>
        <dbReference type="ARBA" id="ARBA00023163"/>
    </source>
</evidence>
<dbReference type="Gene3D" id="3.40.50.2300">
    <property type="match status" value="1"/>
</dbReference>
<dbReference type="GO" id="GO:0000156">
    <property type="term" value="F:phosphorelay response regulator activity"/>
    <property type="evidence" value="ECO:0007669"/>
    <property type="project" value="TreeGrafter"/>
</dbReference>
<comment type="function">
    <text evidence="5">May play the central regulatory role in sporulation. It may be an element of the effector pathway responsible for the activation of sporulation genes in response to nutritional stress. Spo0A may act in concert with spo0H (a sigma factor) to control the expression of some genes that are critical to the sporulation process.</text>
</comment>
<keyword evidence="3 7" id="KW-0238">DNA-binding</keyword>
<accession>A0A3E3J148</accession>
<dbReference type="OrthoDB" id="9803564at2"/>
<dbReference type="CDD" id="cd00383">
    <property type="entry name" value="trans_reg_C"/>
    <property type="match status" value="1"/>
</dbReference>
<dbReference type="InterPro" id="IPR011006">
    <property type="entry name" value="CheY-like_superfamily"/>
</dbReference>
<evidence type="ECO:0000313" key="11">
    <source>
        <dbReference type="EMBL" id="RGE72811.1"/>
    </source>
</evidence>
<evidence type="ECO:0000256" key="5">
    <source>
        <dbReference type="ARBA" id="ARBA00024867"/>
    </source>
</evidence>
<organism evidence="11 13">
    <name type="scientific">Eisenbergiella massiliensis</name>
    <dbReference type="NCBI Taxonomy" id="1720294"/>
    <lineage>
        <taxon>Bacteria</taxon>
        <taxon>Bacillati</taxon>
        <taxon>Bacillota</taxon>
        <taxon>Clostridia</taxon>
        <taxon>Lachnospirales</taxon>
        <taxon>Lachnospiraceae</taxon>
        <taxon>Eisenbergiella</taxon>
    </lineage>
</organism>
<evidence type="ECO:0000313" key="12">
    <source>
        <dbReference type="Proteomes" id="UP000260812"/>
    </source>
</evidence>
<dbReference type="InterPro" id="IPR036388">
    <property type="entry name" value="WH-like_DNA-bd_sf"/>
</dbReference>
<keyword evidence="6" id="KW-0597">Phosphoprotein</keyword>
<evidence type="ECO:0000256" key="7">
    <source>
        <dbReference type="PROSITE-ProRule" id="PRU01091"/>
    </source>
</evidence>
<evidence type="ECO:0000259" key="9">
    <source>
        <dbReference type="PROSITE" id="PS51755"/>
    </source>
</evidence>
<dbReference type="PANTHER" id="PTHR48111:SF73">
    <property type="entry name" value="ALKALINE PHOSPHATASE SYNTHESIS TRANSCRIPTIONAL REGULATORY PROTEIN PHOP"/>
    <property type="match status" value="1"/>
</dbReference>
<keyword evidence="4" id="KW-0804">Transcription</keyword>
<protein>
    <recommendedName>
        <fullName evidence="1">Stage 0 sporulation protein A homolog</fullName>
    </recommendedName>
</protein>
<name>A0A3E3J148_9FIRM</name>
<dbReference type="EMBL" id="QVLV01000007">
    <property type="protein sequence ID" value="RGE60439.1"/>
    <property type="molecule type" value="Genomic_DNA"/>
</dbReference>
<dbReference type="AlphaFoldDB" id="A0A3E3J148"/>
<evidence type="ECO:0000256" key="2">
    <source>
        <dbReference type="ARBA" id="ARBA00023015"/>
    </source>
</evidence>
<dbReference type="CDD" id="cd17574">
    <property type="entry name" value="REC_OmpR"/>
    <property type="match status" value="1"/>
</dbReference>
<dbReference type="SMART" id="SM00862">
    <property type="entry name" value="Trans_reg_C"/>
    <property type="match status" value="1"/>
</dbReference>
<gene>
    <name evidence="11" type="ORF">DWY69_07155</name>
    <name evidence="10" type="ORF">DXC51_11820</name>
</gene>
<dbReference type="Gene3D" id="1.10.10.10">
    <property type="entry name" value="Winged helix-like DNA-binding domain superfamily/Winged helix DNA-binding domain"/>
    <property type="match status" value="1"/>
</dbReference>
<feature type="DNA-binding region" description="OmpR/PhoB-type" evidence="7">
    <location>
        <begin position="126"/>
        <end position="222"/>
    </location>
</feature>
<evidence type="ECO:0000256" key="1">
    <source>
        <dbReference type="ARBA" id="ARBA00018672"/>
    </source>
</evidence>
<dbReference type="InterPro" id="IPR001789">
    <property type="entry name" value="Sig_transdc_resp-reg_receiver"/>
</dbReference>
<dbReference type="PANTHER" id="PTHR48111">
    <property type="entry name" value="REGULATOR OF RPOS"/>
    <property type="match status" value="1"/>
</dbReference>
<dbReference type="RefSeq" id="WP_025491421.1">
    <property type="nucleotide sequence ID" value="NZ_CANNOQ010000189.1"/>
</dbReference>
<keyword evidence="2" id="KW-0805">Transcription regulation</keyword>
<dbReference type="PROSITE" id="PS50110">
    <property type="entry name" value="RESPONSE_REGULATORY"/>
    <property type="match status" value="1"/>
</dbReference>
<evidence type="ECO:0000313" key="13">
    <source>
        <dbReference type="Proteomes" id="UP000261166"/>
    </source>
</evidence>
<dbReference type="PROSITE" id="PS51755">
    <property type="entry name" value="OMPR_PHOB"/>
    <property type="match status" value="1"/>
</dbReference>
<keyword evidence="12" id="KW-1185">Reference proteome</keyword>
<dbReference type="GO" id="GO:0032993">
    <property type="term" value="C:protein-DNA complex"/>
    <property type="evidence" value="ECO:0007669"/>
    <property type="project" value="TreeGrafter"/>
</dbReference>
<dbReference type="EMBL" id="QVLU01000005">
    <property type="protein sequence ID" value="RGE72811.1"/>
    <property type="molecule type" value="Genomic_DNA"/>
</dbReference>
<feature type="domain" description="Response regulatory" evidence="8">
    <location>
        <begin position="4"/>
        <end position="118"/>
    </location>
</feature>
<comment type="caution">
    <text evidence="11">The sequence shown here is derived from an EMBL/GenBank/DDBJ whole genome shotgun (WGS) entry which is preliminary data.</text>
</comment>
<dbReference type="Pfam" id="PF00486">
    <property type="entry name" value="Trans_reg_C"/>
    <property type="match status" value="1"/>
</dbReference>
<feature type="domain" description="OmpR/PhoB-type" evidence="9">
    <location>
        <begin position="126"/>
        <end position="222"/>
    </location>
</feature>
<evidence type="ECO:0000259" key="8">
    <source>
        <dbReference type="PROSITE" id="PS50110"/>
    </source>
</evidence>
<dbReference type="Pfam" id="PF00072">
    <property type="entry name" value="Response_reg"/>
    <property type="match status" value="1"/>
</dbReference>
<dbReference type="Proteomes" id="UP000260812">
    <property type="component" value="Unassembled WGS sequence"/>
</dbReference>
<feature type="modified residue" description="4-aspartylphosphate" evidence="6">
    <location>
        <position position="53"/>
    </location>
</feature>
<dbReference type="Gene3D" id="6.10.250.690">
    <property type="match status" value="1"/>
</dbReference>
<dbReference type="GO" id="GO:0005829">
    <property type="term" value="C:cytosol"/>
    <property type="evidence" value="ECO:0007669"/>
    <property type="project" value="TreeGrafter"/>
</dbReference>
<evidence type="ECO:0000256" key="6">
    <source>
        <dbReference type="PROSITE-ProRule" id="PRU00169"/>
    </source>
</evidence>
<dbReference type="Proteomes" id="UP000261166">
    <property type="component" value="Unassembled WGS sequence"/>
</dbReference>
<proteinExistence type="predicted"/>
<dbReference type="InterPro" id="IPR001867">
    <property type="entry name" value="OmpR/PhoB-type_DNA-bd"/>
</dbReference>
<dbReference type="SMART" id="SM00448">
    <property type="entry name" value="REC"/>
    <property type="match status" value="1"/>
</dbReference>
<dbReference type="GO" id="GO:0006355">
    <property type="term" value="P:regulation of DNA-templated transcription"/>
    <property type="evidence" value="ECO:0007669"/>
    <property type="project" value="InterPro"/>
</dbReference>
<dbReference type="InterPro" id="IPR039420">
    <property type="entry name" value="WalR-like"/>
</dbReference>
<evidence type="ECO:0000313" key="10">
    <source>
        <dbReference type="EMBL" id="RGE60439.1"/>
    </source>
</evidence>
<dbReference type="GO" id="GO:0000976">
    <property type="term" value="F:transcription cis-regulatory region binding"/>
    <property type="evidence" value="ECO:0007669"/>
    <property type="project" value="TreeGrafter"/>
</dbReference>
<evidence type="ECO:0000256" key="3">
    <source>
        <dbReference type="ARBA" id="ARBA00023125"/>
    </source>
</evidence>